<dbReference type="InterPro" id="IPR006531">
    <property type="entry name" value="Gp5/Vgr_OB"/>
</dbReference>
<dbReference type="Pfam" id="PF05954">
    <property type="entry name" value="Phage_GPD"/>
    <property type="match status" value="1"/>
</dbReference>
<evidence type="ECO:0000259" key="3">
    <source>
        <dbReference type="Pfam" id="PF04717"/>
    </source>
</evidence>
<feature type="domain" description="DUF2345" evidence="4">
    <location>
        <begin position="678"/>
        <end position="827"/>
    </location>
</feature>
<feature type="region of interest" description="Disordered" evidence="2">
    <location>
        <begin position="933"/>
        <end position="963"/>
    </location>
</feature>
<dbReference type="Gene3D" id="4.10.220.110">
    <property type="match status" value="1"/>
</dbReference>
<dbReference type="InterPro" id="IPR017847">
    <property type="entry name" value="T6SS_RhsGE_Vgr_subset"/>
</dbReference>
<dbReference type="Gene3D" id="3.55.50.10">
    <property type="entry name" value="Baseplate protein-like domains"/>
    <property type="match status" value="1"/>
</dbReference>
<dbReference type="Gene3D" id="2.40.50.230">
    <property type="entry name" value="Gp5 N-terminal domain"/>
    <property type="match status" value="1"/>
</dbReference>
<dbReference type="Pfam" id="PF04717">
    <property type="entry name" value="Phage_base_V"/>
    <property type="match status" value="1"/>
</dbReference>
<dbReference type="EMBL" id="LN899820">
    <property type="protein sequence ID" value="CUV54319.1"/>
    <property type="molecule type" value="Genomic_DNA"/>
</dbReference>
<evidence type="ECO:0000259" key="5">
    <source>
        <dbReference type="Pfam" id="PF13296"/>
    </source>
</evidence>
<protein>
    <submittedName>
        <fullName evidence="6">Putative vgr-related protein</fullName>
    </submittedName>
</protein>
<dbReference type="InterPro" id="IPR037026">
    <property type="entry name" value="Vgr_OB-fold_dom_sf"/>
</dbReference>
<dbReference type="AlphaFoldDB" id="A0A0S4WSY9"/>
<dbReference type="Gene3D" id="2.30.110.50">
    <property type="match status" value="1"/>
</dbReference>
<feature type="domain" description="Putative type VI secretion system Rhs element associated Vgr" evidence="5">
    <location>
        <begin position="530"/>
        <end position="633"/>
    </location>
</feature>
<reference evidence="6" key="1">
    <citation type="submission" date="2015-10" db="EMBL/GenBank/DDBJ databases">
        <authorList>
            <person name="Gilbert D.G."/>
        </authorList>
    </citation>
    <scope>NUCLEOTIDE SEQUENCE</scope>
    <source>
        <strain evidence="6">Phyl III-seqv23</strain>
    </source>
</reference>
<accession>A0A0S4WSY9</accession>
<comment type="similarity">
    <text evidence="1">Belongs to the VgrG protein family.</text>
</comment>
<dbReference type="NCBIfam" id="TIGR01646">
    <property type="entry name" value="vgr_GE"/>
    <property type="match status" value="1"/>
</dbReference>
<organism evidence="6">
    <name type="scientific">Ralstonia solanacearum</name>
    <name type="common">Pseudomonas solanacearum</name>
    <dbReference type="NCBI Taxonomy" id="305"/>
    <lineage>
        <taxon>Bacteria</taxon>
        <taxon>Pseudomonadati</taxon>
        <taxon>Pseudomonadota</taxon>
        <taxon>Betaproteobacteria</taxon>
        <taxon>Burkholderiales</taxon>
        <taxon>Burkholderiaceae</taxon>
        <taxon>Ralstonia</taxon>
        <taxon>Ralstonia solanacearum species complex</taxon>
    </lineage>
</organism>
<dbReference type="SUPFAM" id="SSF69279">
    <property type="entry name" value="Phage tail proteins"/>
    <property type="match status" value="2"/>
</dbReference>
<evidence type="ECO:0000313" key="6">
    <source>
        <dbReference type="EMBL" id="CUV54319.1"/>
    </source>
</evidence>
<sequence length="1042" mass="113208">MDMRTNITEVVNAIRSGMLQAGRLVKLDTPLGADQLLPQRVHGCARIGRNYDFQIDAIHVLDAFKPRDLMAQPVTLWIQQTDHTYAPHHGYVHAVHKIGSDGGVHAVQLTVSSWLHFLHYRHDARNWQDKTVEQILADVFNRHQRAQGAFRFVLRNPLPVRSFVQQFEDDWNFVHRLMEEEGLFFYFEQAEDGKSHTMVIVDSVDALPASGPARVPFCRSGVGEESDGFTHWEEAGELHSTQLTTRTFDYKQPASAAWPKGTSIPTTGQSALPWAAEVYEYTGAYTFGQQAQGDRLSRIRVEQWESAAQRVCGMGGLRRIDAGRWLELVDHPERQAGDRPEDWQFITIEAVWGIENNLPVSCATRQMARSLKADIDALRATHGGDADALAARHADGSTGFFVMQIEAQRRTLPYRSPFEHHKPVMQIQTATVVAEENALVCTDGLNRIKVRLHWDRLNGDLASASCWVRTAFADAGDGRGAVHVPRPGEEVLIGWVDGDCDRPIAIGRVFNGANPPQWHTNGILSGLQSREYGGKGYNMLAMDDATGQPRVQLASSSTGAHLHLGYLIDQNGNMRGAFLGNGFDLKSQAYGAVRGGLGLYFSTHPVTLQPLDARPASNQLATAARVMDALSEASSAHQADSLTQGHDALKSFADGTEHSITGMSPDGAAGGGLTAGGGTGQANAFSQPIMLLASPAGIGLSTQQSTHIASDAHTNFVSGQNTHIAAGRSLIASVAEKISLFVQNAGMKLFAGKGKIQLQAHADDVEVSAHKAVRLASVTDSIQVVAKKEILLTAGGAYIRIADGKIEIHAPGMLDFKGSDHAFGGPAQMNADHPAFPKNMPTTPLALSTAASPASSSSLPAGMPYTLLADGAVIKQGVLDASGQLPIDHFPATQQYRLQLANGVTHDIPVPAEYHSAANGELANQGFHFHESNETGAADPVRRQDNRRRYGTGDGDDAAIEQRPCRARRRRRCMPGLPLDRKNPMQRRATLADEWAGRAPDRIARRPVHLRMPAIAAARGFPNRHGHEQWMIAGDLPNGDAR</sequence>
<evidence type="ECO:0000256" key="1">
    <source>
        <dbReference type="ARBA" id="ARBA00005558"/>
    </source>
</evidence>
<dbReference type="InterPro" id="IPR006533">
    <property type="entry name" value="T6SS_Vgr_RhsGE"/>
</dbReference>
<gene>
    <name evidence="6" type="ORF">RUN215_v1_300012</name>
</gene>
<evidence type="ECO:0000259" key="4">
    <source>
        <dbReference type="Pfam" id="PF10106"/>
    </source>
</evidence>
<dbReference type="InterPro" id="IPR028244">
    <property type="entry name" value="T6SS_Rhs_Vgr_dom"/>
</dbReference>
<evidence type="ECO:0000256" key="2">
    <source>
        <dbReference type="SAM" id="MobiDB-lite"/>
    </source>
</evidence>
<dbReference type="Pfam" id="PF13296">
    <property type="entry name" value="T6SS_Vgr"/>
    <property type="match status" value="1"/>
</dbReference>
<proteinExistence type="inferred from homology"/>
<feature type="domain" description="Gp5/Type VI secretion system Vgr protein OB-fold" evidence="3">
    <location>
        <begin position="442"/>
        <end position="510"/>
    </location>
</feature>
<name>A0A0S4WSY9_RALSL</name>
<dbReference type="SUPFAM" id="SSF69349">
    <property type="entry name" value="Phage fibre proteins"/>
    <property type="match status" value="1"/>
</dbReference>
<dbReference type="InterPro" id="IPR018769">
    <property type="entry name" value="VgrG2_DUF2345"/>
</dbReference>
<dbReference type="Pfam" id="PF10106">
    <property type="entry name" value="DUF2345"/>
    <property type="match status" value="1"/>
</dbReference>
<dbReference type="SUPFAM" id="SSF69255">
    <property type="entry name" value="gp5 N-terminal domain-like"/>
    <property type="match status" value="1"/>
</dbReference>
<dbReference type="NCBIfam" id="TIGR03361">
    <property type="entry name" value="VI_Rhs_Vgr"/>
    <property type="match status" value="1"/>
</dbReference>